<dbReference type="EnsemblProtists" id="EOD16940">
    <property type="protein sequence ID" value="EOD16940"/>
    <property type="gene ID" value="EMIHUDRAFT_370184"/>
</dbReference>
<proteinExistence type="predicted"/>
<sequence length="93" mass="9870">GGAAERWGAADTATDPASEPADIAPRRGSVTQQCGVRCIISERAVSEHGESERGRGGWRLPALECRSLGPRGALCAHRGDGGMYVKRKSSHKR</sequence>
<accession>A0A0D3J0A5</accession>
<feature type="region of interest" description="Disordered" evidence="1">
    <location>
        <begin position="1"/>
        <end position="29"/>
    </location>
</feature>
<reference evidence="3" key="1">
    <citation type="journal article" date="2013" name="Nature">
        <title>Pan genome of the phytoplankton Emiliania underpins its global distribution.</title>
        <authorList>
            <person name="Read B.A."/>
            <person name="Kegel J."/>
            <person name="Klute M.J."/>
            <person name="Kuo A."/>
            <person name="Lefebvre S.C."/>
            <person name="Maumus F."/>
            <person name="Mayer C."/>
            <person name="Miller J."/>
            <person name="Monier A."/>
            <person name="Salamov A."/>
            <person name="Young J."/>
            <person name="Aguilar M."/>
            <person name="Claverie J.M."/>
            <person name="Frickenhaus S."/>
            <person name="Gonzalez K."/>
            <person name="Herman E.K."/>
            <person name="Lin Y.C."/>
            <person name="Napier J."/>
            <person name="Ogata H."/>
            <person name="Sarno A.F."/>
            <person name="Shmutz J."/>
            <person name="Schroeder D."/>
            <person name="de Vargas C."/>
            <person name="Verret F."/>
            <person name="von Dassow P."/>
            <person name="Valentin K."/>
            <person name="Van de Peer Y."/>
            <person name="Wheeler G."/>
            <person name="Dacks J.B."/>
            <person name="Delwiche C.F."/>
            <person name="Dyhrman S.T."/>
            <person name="Glockner G."/>
            <person name="John U."/>
            <person name="Richards T."/>
            <person name="Worden A.Z."/>
            <person name="Zhang X."/>
            <person name="Grigoriev I.V."/>
            <person name="Allen A.E."/>
            <person name="Bidle K."/>
            <person name="Borodovsky M."/>
            <person name="Bowler C."/>
            <person name="Brownlee C."/>
            <person name="Cock J.M."/>
            <person name="Elias M."/>
            <person name="Gladyshev V.N."/>
            <person name="Groth M."/>
            <person name="Guda C."/>
            <person name="Hadaegh A."/>
            <person name="Iglesias-Rodriguez M.D."/>
            <person name="Jenkins J."/>
            <person name="Jones B.M."/>
            <person name="Lawson T."/>
            <person name="Leese F."/>
            <person name="Lindquist E."/>
            <person name="Lobanov A."/>
            <person name="Lomsadze A."/>
            <person name="Malik S.B."/>
            <person name="Marsh M.E."/>
            <person name="Mackinder L."/>
            <person name="Mock T."/>
            <person name="Mueller-Roeber B."/>
            <person name="Pagarete A."/>
            <person name="Parker M."/>
            <person name="Probert I."/>
            <person name="Quesneville H."/>
            <person name="Raines C."/>
            <person name="Rensing S.A."/>
            <person name="Riano-Pachon D.M."/>
            <person name="Richier S."/>
            <person name="Rokitta S."/>
            <person name="Shiraiwa Y."/>
            <person name="Soanes D.M."/>
            <person name="van der Giezen M."/>
            <person name="Wahlund T.M."/>
            <person name="Williams B."/>
            <person name="Wilson W."/>
            <person name="Wolfe G."/>
            <person name="Wurch L.L."/>
        </authorList>
    </citation>
    <scope>NUCLEOTIDE SEQUENCE</scope>
</reference>
<dbReference type="Proteomes" id="UP000013827">
    <property type="component" value="Unassembled WGS sequence"/>
</dbReference>
<reference evidence="2" key="2">
    <citation type="submission" date="2024-10" db="UniProtKB">
        <authorList>
            <consortium name="EnsemblProtists"/>
        </authorList>
    </citation>
    <scope>IDENTIFICATION</scope>
</reference>
<evidence type="ECO:0000256" key="1">
    <source>
        <dbReference type="SAM" id="MobiDB-lite"/>
    </source>
</evidence>
<organism evidence="2 3">
    <name type="scientific">Emiliania huxleyi (strain CCMP1516)</name>
    <dbReference type="NCBI Taxonomy" id="280463"/>
    <lineage>
        <taxon>Eukaryota</taxon>
        <taxon>Haptista</taxon>
        <taxon>Haptophyta</taxon>
        <taxon>Prymnesiophyceae</taxon>
        <taxon>Isochrysidales</taxon>
        <taxon>Noelaerhabdaceae</taxon>
        <taxon>Emiliania</taxon>
    </lineage>
</organism>
<dbReference type="AlphaFoldDB" id="A0A0D3J0A5"/>
<dbReference type="HOGENOM" id="CLU_178203_0_0_1"/>
<protein>
    <submittedName>
        <fullName evidence="2">Uncharacterized protein</fullName>
    </submittedName>
</protein>
<dbReference type="KEGG" id="ehx:EMIHUDRAFT_370184"/>
<keyword evidence="3" id="KW-1185">Reference proteome</keyword>
<name>A0A0D3J0A5_EMIH1</name>
<dbReference type="RefSeq" id="XP_005769369.1">
    <property type="nucleotide sequence ID" value="XM_005769312.1"/>
</dbReference>
<evidence type="ECO:0000313" key="3">
    <source>
        <dbReference type="Proteomes" id="UP000013827"/>
    </source>
</evidence>
<dbReference type="PaxDb" id="2903-EOD16940"/>
<evidence type="ECO:0000313" key="2">
    <source>
        <dbReference type="EnsemblProtists" id="EOD16940"/>
    </source>
</evidence>
<dbReference type="GeneID" id="17263091"/>